<feature type="transmembrane region" description="Helical" evidence="11">
    <location>
        <begin position="264"/>
        <end position="288"/>
    </location>
</feature>
<dbReference type="GO" id="GO:0005254">
    <property type="term" value="F:chloride channel activity"/>
    <property type="evidence" value="ECO:0007669"/>
    <property type="project" value="UniProtKB-KW"/>
</dbReference>
<feature type="transmembrane region" description="Helical" evidence="11">
    <location>
        <begin position="404"/>
        <end position="427"/>
    </location>
</feature>
<feature type="transmembrane region" description="Helical" evidence="11">
    <location>
        <begin position="88"/>
        <end position="107"/>
    </location>
</feature>
<gene>
    <name evidence="13" type="ORF">DFR50_15937</name>
</gene>
<keyword evidence="5" id="KW-0406">Ion transport</keyword>
<evidence type="ECO:0000313" key="14">
    <source>
        <dbReference type="Proteomes" id="UP000253529"/>
    </source>
</evidence>
<dbReference type="Pfam" id="PF00654">
    <property type="entry name" value="Voltage_CLC"/>
    <property type="match status" value="1"/>
</dbReference>
<feature type="region of interest" description="Disordered" evidence="10">
    <location>
        <begin position="1"/>
        <end position="23"/>
    </location>
</feature>
<dbReference type="SUPFAM" id="SSF81340">
    <property type="entry name" value="Clc chloride channel"/>
    <property type="match status" value="1"/>
</dbReference>
<dbReference type="Pfam" id="PF00571">
    <property type="entry name" value="CBS"/>
    <property type="match status" value="1"/>
</dbReference>
<dbReference type="CDD" id="cd00400">
    <property type="entry name" value="Voltage_gated_ClC"/>
    <property type="match status" value="1"/>
</dbReference>
<dbReference type="GO" id="GO:0034707">
    <property type="term" value="C:chloride channel complex"/>
    <property type="evidence" value="ECO:0007669"/>
    <property type="project" value="UniProtKB-KW"/>
</dbReference>
<feature type="transmembrane region" description="Helical" evidence="11">
    <location>
        <begin position="300"/>
        <end position="322"/>
    </location>
</feature>
<dbReference type="InterPro" id="IPR046342">
    <property type="entry name" value="CBS_dom_sf"/>
</dbReference>
<organism evidence="13 14">
    <name type="scientific">Roseiarcus fermentans</name>
    <dbReference type="NCBI Taxonomy" id="1473586"/>
    <lineage>
        <taxon>Bacteria</taxon>
        <taxon>Pseudomonadati</taxon>
        <taxon>Pseudomonadota</taxon>
        <taxon>Alphaproteobacteria</taxon>
        <taxon>Hyphomicrobiales</taxon>
        <taxon>Roseiarcaceae</taxon>
        <taxon>Roseiarcus</taxon>
    </lineage>
</organism>
<evidence type="ECO:0000256" key="9">
    <source>
        <dbReference type="ARBA" id="ARBA00023303"/>
    </source>
</evidence>
<feature type="transmembrane region" description="Helical" evidence="11">
    <location>
        <begin position="376"/>
        <end position="398"/>
    </location>
</feature>
<proteinExistence type="predicted"/>
<evidence type="ECO:0000256" key="3">
    <source>
        <dbReference type="ARBA" id="ARBA00022692"/>
    </source>
</evidence>
<accession>A0A366EH85</accession>
<feature type="transmembrane region" description="Helical" evidence="11">
    <location>
        <begin position="342"/>
        <end position="364"/>
    </location>
</feature>
<dbReference type="AlphaFoldDB" id="A0A366EH85"/>
<evidence type="ECO:0000256" key="11">
    <source>
        <dbReference type="SAM" id="Phobius"/>
    </source>
</evidence>
<keyword evidence="9" id="KW-0407">Ion channel</keyword>
<feature type="transmembrane region" description="Helical" evidence="11">
    <location>
        <begin position="184"/>
        <end position="210"/>
    </location>
</feature>
<evidence type="ECO:0000256" key="1">
    <source>
        <dbReference type="ARBA" id="ARBA00004141"/>
    </source>
</evidence>
<dbReference type="EMBL" id="QNRK01000059">
    <property type="protein sequence ID" value="RBP01090.1"/>
    <property type="molecule type" value="Genomic_DNA"/>
</dbReference>
<protein>
    <submittedName>
        <fullName evidence="13">CIC family chloride channel protein</fullName>
    </submittedName>
</protein>
<evidence type="ECO:0000256" key="5">
    <source>
        <dbReference type="ARBA" id="ARBA00023065"/>
    </source>
</evidence>
<evidence type="ECO:0000256" key="7">
    <source>
        <dbReference type="ARBA" id="ARBA00023173"/>
    </source>
</evidence>
<name>A0A366EH85_9HYPH</name>
<sequence length="612" mass="64477">MAAPALSPSAPRDQTLGEASRAANAPLRRDERRVGLLALCLLALVVGIVTGVGAVALRALIALIHNASYLGMFSFRYDANLLEGASRWGDWVFFSPIVGGLIVIYLVQTFAPEAKGHGVPEVMDSVFYKDGDIRWQVAVVKSLASALSIGTGAAVGREGPIIQIGAALGSAFSQLIRLARWQKVTLLSAGAGAGIAATFNTPLGGVLFALEILLPEVSNRTFLPVVIATGAATQVGRMLIGPDPAFKVPEIQFAPTDAFNLQEALAFVALGVLCGLASWAFIRLLVVMEDGFPRLPGGPYVQNVVGMAVIGAMMVGLTRAFGDPFIDGVGYGVIQSVLDHQMTAAGLLALLFALKLIATTVSLGSGASGGIFSPSLYLGATLGGAFAAAVGVALPHAGLTVPSAAIVGMAAMVGAGTGGVMTAIVMIFEMTRDYAIIVPVIVAVAVASGVRRALIGETIYTIKLRHRGHRIPKERHYNLYLVKQAEDVMERRFHLVEAGTTLGDVLGDDSDDDLRAIVVERDGRLVGLVPPRSGLWREARIHPDALIDRFVERPPAICRNTDLLSLVLARLKRHRAGAAIVFQGEGRPRARDVVGVVTKRAIADAVIDNFEE</sequence>
<evidence type="ECO:0000256" key="6">
    <source>
        <dbReference type="ARBA" id="ARBA00023136"/>
    </source>
</evidence>
<evidence type="ECO:0000256" key="8">
    <source>
        <dbReference type="ARBA" id="ARBA00023214"/>
    </source>
</evidence>
<keyword evidence="7" id="KW-0869">Chloride channel</keyword>
<keyword evidence="4 11" id="KW-1133">Transmembrane helix</keyword>
<keyword evidence="6 11" id="KW-0472">Membrane</keyword>
<dbReference type="Proteomes" id="UP000253529">
    <property type="component" value="Unassembled WGS sequence"/>
</dbReference>
<dbReference type="SUPFAM" id="SSF54631">
    <property type="entry name" value="CBS-domain pair"/>
    <property type="match status" value="1"/>
</dbReference>
<dbReference type="PANTHER" id="PTHR43427">
    <property type="entry name" value="CHLORIDE CHANNEL PROTEIN CLC-E"/>
    <property type="match status" value="1"/>
</dbReference>
<reference evidence="13 14" key="1">
    <citation type="submission" date="2018-06" db="EMBL/GenBank/DDBJ databases">
        <title>Genomic Encyclopedia of Type Strains, Phase IV (KMG-IV): sequencing the most valuable type-strain genomes for metagenomic binning, comparative biology and taxonomic classification.</title>
        <authorList>
            <person name="Goeker M."/>
        </authorList>
    </citation>
    <scope>NUCLEOTIDE SEQUENCE [LARGE SCALE GENOMIC DNA]</scope>
    <source>
        <strain evidence="13 14">DSM 24875</strain>
    </source>
</reference>
<dbReference type="Gene3D" id="3.10.580.10">
    <property type="entry name" value="CBS-domain"/>
    <property type="match status" value="1"/>
</dbReference>
<dbReference type="Gene3D" id="1.10.3080.10">
    <property type="entry name" value="Clc chloride channel"/>
    <property type="match status" value="1"/>
</dbReference>
<dbReference type="PANTHER" id="PTHR43427:SF6">
    <property type="entry name" value="CHLORIDE CHANNEL PROTEIN CLC-E"/>
    <property type="match status" value="1"/>
</dbReference>
<comment type="caution">
    <text evidence="13">The sequence shown here is derived from an EMBL/GenBank/DDBJ whole genome shotgun (WGS) entry which is preliminary data.</text>
</comment>
<dbReference type="OrthoDB" id="9767361at2"/>
<dbReference type="InterPro" id="IPR014743">
    <property type="entry name" value="Cl-channel_core"/>
</dbReference>
<comment type="subcellular location">
    <subcellularLocation>
        <location evidence="1">Membrane</location>
        <topology evidence="1">Multi-pass membrane protein</topology>
    </subcellularLocation>
</comment>
<evidence type="ECO:0000256" key="4">
    <source>
        <dbReference type="ARBA" id="ARBA00022989"/>
    </source>
</evidence>
<feature type="transmembrane region" description="Helical" evidence="11">
    <location>
        <begin position="434"/>
        <end position="454"/>
    </location>
</feature>
<dbReference type="InterPro" id="IPR001807">
    <property type="entry name" value="ClC"/>
</dbReference>
<evidence type="ECO:0000259" key="12">
    <source>
        <dbReference type="Pfam" id="PF00571"/>
    </source>
</evidence>
<feature type="transmembrane region" description="Helical" evidence="11">
    <location>
        <begin position="36"/>
        <end position="68"/>
    </location>
</feature>
<feature type="domain" description="CBS" evidence="12">
    <location>
        <begin position="486"/>
        <end position="530"/>
    </location>
</feature>
<dbReference type="InterPro" id="IPR000644">
    <property type="entry name" value="CBS_dom"/>
</dbReference>
<dbReference type="RefSeq" id="WP_113893970.1">
    <property type="nucleotide sequence ID" value="NZ_QNRK01000059.1"/>
</dbReference>
<evidence type="ECO:0000313" key="13">
    <source>
        <dbReference type="EMBL" id="RBP01090.1"/>
    </source>
</evidence>
<keyword evidence="2" id="KW-0813">Transport</keyword>
<dbReference type="PRINTS" id="PR00762">
    <property type="entry name" value="CLCHANNEL"/>
</dbReference>
<evidence type="ECO:0000256" key="10">
    <source>
        <dbReference type="SAM" id="MobiDB-lite"/>
    </source>
</evidence>
<keyword evidence="8" id="KW-0868">Chloride</keyword>
<dbReference type="InterPro" id="IPR050368">
    <property type="entry name" value="ClC-type_chloride_channel"/>
</dbReference>
<keyword evidence="3 11" id="KW-0812">Transmembrane</keyword>
<evidence type="ECO:0000256" key="2">
    <source>
        <dbReference type="ARBA" id="ARBA00022448"/>
    </source>
</evidence>
<keyword evidence="14" id="KW-1185">Reference proteome</keyword>